<proteinExistence type="predicted"/>
<sequence>MREQMLDNINKLEHELTTLIDQYWWTFSSFDTMQFWMAVATFVLPLLAFYLFVDWKKLFLVCFYGYTYHVLLSYLDAFMNRHNYWEYVYFMIPFLTSNIAIDASLLPVSYLLLYQYTLNKNKNFYLYGLVVSLFFAFIYAGTLQWLGFYRLTNGMNNFYLFLIDYGLALLAYWFTSIFLYLSKRKTRQEI</sequence>
<feature type="transmembrane region" description="Helical" evidence="1">
    <location>
        <begin position="33"/>
        <end position="53"/>
    </location>
</feature>
<dbReference type="EMBL" id="JAAIWM010000001">
    <property type="protein sequence ID" value="NEY70949.1"/>
    <property type="molecule type" value="Genomic_DNA"/>
</dbReference>
<organism evidence="2 3">
    <name type="scientific">Bacillus mesophilus</name>
    <dbReference type="NCBI Taxonomy" id="1808955"/>
    <lineage>
        <taxon>Bacteria</taxon>
        <taxon>Bacillati</taxon>
        <taxon>Bacillota</taxon>
        <taxon>Bacilli</taxon>
        <taxon>Bacillales</taxon>
        <taxon>Bacillaceae</taxon>
        <taxon>Bacillus</taxon>
    </lineage>
</organism>
<keyword evidence="1" id="KW-1133">Transmembrane helix</keyword>
<feature type="transmembrane region" description="Helical" evidence="1">
    <location>
        <begin position="58"/>
        <end position="75"/>
    </location>
</feature>
<gene>
    <name evidence="2" type="ORF">G4D63_04250</name>
</gene>
<keyword evidence="3" id="KW-1185">Reference proteome</keyword>
<keyword evidence="1" id="KW-0472">Membrane</keyword>
<feature type="transmembrane region" description="Helical" evidence="1">
    <location>
        <begin position="87"/>
        <end position="112"/>
    </location>
</feature>
<evidence type="ECO:0000256" key="1">
    <source>
        <dbReference type="SAM" id="Phobius"/>
    </source>
</evidence>
<evidence type="ECO:0000313" key="3">
    <source>
        <dbReference type="Proteomes" id="UP000481043"/>
    </source>
</evidence>
<protein>
    <submittedName>
        <fullName evidence="2">Uncharacterized protein</fullName>
    </submittedName>
</protein>
<dbReference type="AlphaFoldDB" id="A0A6M0Q580"/>
<feature type="transmembrane region" description="Helical" evidence="1">
    <location>
        <begin position="158"/>
        <end position="181"/>
    </location>
</feature>
<name>A0A6M0Q580_9BACI</name>
<feature type="transmembrane region" description="Helical" evidence="1">
    <location>
        <begin position="124"/>
        <end position="146"/>
    </location>
</feature>
<accession>A0A6M0Q580</accession>
<dbReference type="RefSeq" id="WP_163178005.1">
    <property type="nucleotide sequence ID" value="NZ_JAAIWM010000001.1"/>
</dbReference>
<reference evidence="2 3" key="1">
    <citation type="submission" date="2020-02" db="EMBL/GenBank/DDBJ databases">
        <title>Bacillus aquiflavi sp. nov., isolated from yellow water of strong flavor Chinese baijiu in Yibin region of China.</title>
        <authorList>
            <person name="Xie J."/>
        </authorList>
    </citation>
    <scope>NUCLEOTIDE SEQUENCE [LARGE SCALE GENOMIC DNA]</scope>
    <source>
        <strain evidence="2 3">SA4</strain>
    </source>
</reference>
<dbReference type="Proteomes" id="UP000481043">
    <property type="component" value="Unassembled WGS sequence"/>
</dbReference>
<keyword evidence="1" id="KW-0812">Transmembrane</keyword>
<evidence type="ECO:0000313" key="2">
    <source>
        <dbReference type="EMBL" id="NEY70949.1"/>
    </source>
</evidence>
<comment type="caution">
    <text evidence="2">The sequence shown here is derived from an EMBL/GenBank/DDBJ whole genome shotgun (WGS) entry which is preliminary data.</text>
</comment>